<protein>
    <submittedName>
        <fullName evidence="2">Uncharacterized protein</fullName>
    </submittedName>
</protein>
<dbReference type="AlphaFoldDB" id="M2MLH8"/>
<gene>
    <name evidence="2" type="ORF">BAUCODRAFT_38282</name>
</gene>
<accession>M2MLH8</accession>
<evidence type="ECO:0000313" key="3">
    <source>
        <dbReference type="Proteomes" id="UP000011761"/>
    </source>
</evidence>
<keyword evidence="3" id="KW-1185">Reference proteome</keyword>
<dbReference type="RefSeq" id="XP_007680367.1">
    <property type="nucleotide sequence ID" value="XM_007682177.1"/>
</dbReference>
<dbReference type="HOGENOM" id="CLU_1731107_0_0_1"/>
<proteinExistence type="predicted"/>
<sequence>MTVAYMIYGFSWQCLTAEAARKLRRSSKSISRPNMNNPAASTGNGTMAASSAQAGAREERTASSEWIESIGTDASSPYLKDIGRAVSVRCKYHAVNMWKVGQLAVISLFGILLTAGHHLVRLVAAKALGARLIDWFQRLLALQIPRGQNGR</sequence>
<dbReference type="KEGG" id="bcom:BAUCODRAFT_38282"/>
<reference evidence="2 3" key="1">
    <citation type="journal article" date="2012" name="PLoS Pathog.">
        <title>Diverse lifestyles and strategies of plant pathogenesis encoded in the genomes of eighteen Dothideomycetes fungi.</title>
        <authorList>
            <person name="Ohm R.A."/>
            <person name="Feau N."/>
            <person name="Henrissat B."/>
            <person name="Schoch C.L."/>
            <person name="Horwitz B.A."/>
            <person name="Barry K.W."/>
            <person name="Condon B.J."/>
            <person name="Copeland A.C."/>
            <person name="Dhillon B."/>
            <person name="Glaser F."/>
            <person name="Hesse C.N."/>
            <person name="Kosti I."/>
            <person name="LaButti K."/>
            <person name="Lindquist E.A."/>
            <person name="Lucas S."/>
            <person name="Salamov A.A."/>
            <person name="Bradshaw R.E."/>
            <person name="Ciuffetti L."/>
            <person name="Hamelin R.C."/>
            <person name="Kema G.H.J."/>
            <person name="Lawrence C."/>
            <person name="Scott J.A."/>
            <person name="Spatafora J.W."/>
            <person name="Turgeon B.G."/>
            <person name="de Wit P.J.G.M."/>
            <person name="Zhong S."/>
            <person name="Goodwin S.B."/>
            <person name="Grigoriev I.V."/>
        </authorList>
    </citation>
    <scope>NUCLEOTIDE SEQUENCE [LARGE SCALE GENOMIC DNA]</scope>
    <source>
        <strain evidence="2 3">UAMH 10762</strain>
    </source>
</reference>
<dbReference type="EMBL" id="KB445562">
    <property type="protein sequence ID" value="EMC92253.1"/>
    <property type="molecule type" value="Genomic_DNA"/>
</dbReference>
<evidence type="ECO:0000256" key="1">
    <source>
        <dbReference type="SAM" id="MobiDB-lite"/>
    </source>
</evidence>
<feature type="compositionally biased region" description="Polar residues" evidence="1">
    <location>
        <begin position="33"/>
        <end position="53"/>
    </location>
</feature>
<dbReference type="Proteomes" id="UP000011761">
    <property type="component" value="Unassembled WGS sequence"/>
</dbReference>
<dbReference type="GeneID" id="19113487"/>
<feature type="region of interest" description="Disordered" evidence="1">
    <location>
        <begin position="26"/>
        <end position="63"/>
    </location>
</feature>
<organism evidence="2 3">
    <name type="scientific">Baudoinia panamericana (strain UAMH 10762)</name>
    <name type="common">Angels' share fungus</name>
    <name type="synonym">Baudoinia compniacensis (strain UAMH 10762)</name>
    <dbReference type="NCBI Taxonomy" id="717646"/>
    <lineage>
        <taxon>Eukaryota</taxon>
        <taxon>Fungi</taxon>
        <taxon>Dikarya</taxon>
        <taxon>Ascomycota</taxon>
        <taxon>Pezizomycotina</taxon>
        <taxon>Dothideomycetes</taxon>
        <taxon>Dothideomycetidae</taxon>
        <taxon>Mycosphaerellales</taxon>
        <taxon>Teratosphaeriaceae</taxon>
        <taxon>Baudoinia</taxon>
    </lineage>
</organism>
<name>M2MLH8_BAUPA</name>
<evidence type="ECO:0000313" key="2">
    <source>
        <dbReference type="EMBL" id="EMC92253.1"/>
    </source>
</evidence>